<evidence type="ECO:0000259" key="9">
    <source>
        <dbReference type="Pfam" id="PF00881"/>
    </source>
</evidence>
<evidence type="ECO:0000256" key="7">
    <source>
        <dbReference type="PIRNR" id="PIRNR000232"/>
    </source>
</evidence>
<organism evidence="10 11">
    <name type="scientific">Paraburkholderia elongata</name>
    <dbReference type="NCBI Taxonomy" id="2675747"/>
    <lineage>
        <taxon>Bacteria</taxon>
        <taxon>Pseudomonadati</taxon>
        <taxon>Pseudomonadota</taxon>
        <taxon>Betaproteobacteria</taxon>
        <taxon>Burkholderiales</taxon>
        <taxon>Burkholderiaceae</taxon>
        <taxon>Paraburkholderia</taxon>
    </lineage>
</organism>
<evidence type="ECO:0000313" key="11">
    <source>
        <dbReference type="Proteomes" id="UP000655523"/>
    </source>
</evidence>
<evidence type="ECO:0000256" key="1">
    <source>
        <dbReference type="ARBA" id="ARBA00007118"/>
    </source>
</evidence>
<feature type="binding site" evidence="8">
    <location>
        <position position="53"/>
    </location>
    <ligand>
        <name>FMN</name>
        <dbReference type="ChEBI" id="CHEBI:58210"/>
        <note>ligand shared between dimeric partners</note>
    </ligand>
</feature>
<dbReference type="InterPro" id="IPR026021">
    <property type="entry name" value="YdjA-like"/>
</dbReference>
<reference evidence="10 11" key="1">
    <citation type="submission" date="2019-11" db="EMBL/GenBank/DDBJ databases">
        <title>Metabolism of dissolved organic matter in forest soils.</title>
        <authorList>
            <person name="Cyle K.T."/>
            <person name="Wilhelm R.C."/>
            <person name="Martinez C.E."/>
        </authorList>
    </citation>
    <scope>NUCLEOTIDE SEQUENCE [LARGE SCALE GENOMIC DNA]</scope>
    <source>
        <strain evidence="10 11">5N</strain>
    </source>
</reference>
<gene>
    <name evidence="10" type="ORF">GNZ13_09635</name>
</gene>
<keyword evidence="2 7" id="KW-0285">Flavoprotein</keyword>
<evidence type="ECO:0000256" key="6">
    <source>
        <dbReference type="ARBA" id="ARBA00023027"/>
    </source>
</evidence>
<dbReference type="EMBL" id="WOEZ01000044">
    <property type="protein sequence ID" value="NPT54864.1"/>
    <property type="molecule type" value="Genomic_DNA"/>
</dbReference>
<evidence type="ECO:0000256" key="4">
    <source>
        <dbReference type="ARBA" id="ARBA00022857"/>
    </source>
</evidence>
<feature type="binding site" description="in other chain" evidence="8">
    <location>
        <begin position="24"/>
        <end position="26"/>
    </location>
    <ligand>
        <name>FMN</name>
        <dbReference type="ChEBI" id="CHEBI:58210"/>
        <note>ligand shared between dimeric partners</note>
    </ligand>
</feature>
<dbReference type="PIRSF" id="PIRSF000232">
    <property type="entry name" value="YdjA"/>
    <property type="match status" value="1"/>
</dbReference>
<sequence length="197" mass="21652">MDSKNVSTMNWRRSMEAIDAIQTRVSAARLDSPGPSEDDLSLILRSGIRAPDHGRLTPWRFVIIEGAARETLGNAMAELRKRNFADATDESLESERAKARRAPMIIVVAARVDRQSKVPEIEQILAAGACAQNIWLAAHALGYAGMWKTGDVAYDPSVKKAIGLSEDDHVVAFLYIGTAVAKAPVRPLELERFITRL</sequence>
<feature type="domain" description="Nitroreductase" evidence="9">
    <location>
        <begin position="30"/>
        <end position="177"/>
    </location>
</feature>
<evidence type="ECO:0000256" key="2">
    <source>
        <dbReference type="ARBA" id="ARBA00022630"/>
    </source>
</evidence>
<dbReference type="Gene3D" id="3.40.109.10">
    <property type="entry name" value="NADH Oxidase"/>
    <property type="match status" value="1"/>
</dbReference>
<dbReference type="InterPro" id="IPR000415">
    <property type="entry name" value="Nitroreductase-like"/>
</dbReference>
<dbReference type="CDD" id="cd02135">
    <property type="entry name" value="YdjA-like"/>
    <property type="match status" value="1"/>
</dbReference>
<dbReference type="SUPFAM" id="SSF55469">
    <property type="entry name" value="FMN-dependent nitroreductase-like"/>
    <property type="match status" value="1"/>
</dbReference>
<dbReference type="GO" id="GO:0016491">
    <property type="term" value="F:oxidoreductase activity"/>
    <property type="evidence" value="ECO:0007669"/>
    <property type="project" value="UniProtKB-UniRule"/>
</dbReference>
<dbReference type="PANTHER" id="PTHR43821">
    <property type="entry name" value="NAD(P)H NITROREDUCTASE YDJA-RELATED"/>
    <property type="match status" value="1"/>
</dbReference>
<evidence type="ECO:0000256" key="5">
    <source>
        <dbReference type="ARBA" id="ARBA00023002"/>
    </source>
</evidence>
<keyword evidence="6 7" id="KW-0520">NAD</keyword>
<comment type="caution">
    <text evidence="10">The sequence shown here is derived from an EMBL/GenBank/DDBJ whole genome shotgun (WGS) entry which is preliminary data.</text>
</comment>
<feature type="binding site" evidence="8">
    <location>
        <position position="49"/>
    </location>
    <ligand>
        <name>FMN</name>
        <dbReference type="ChEBI" id="CHEBI:58210"/>
        <note>ligand shared between dimeric partners</note>
    </ligand>
</feature>
<dbReference type="PANTHER" id="PTHR43821:SF1">
    <property type="entry name" value="NAD(P)H NITROREDUCTASE YDJA-RELATED"/>
    <property type="match status" value="1"/>
</dbReference>
<comment type="cofactor">
    <cofactor evidence="8">
        <name>FMN</name>
        <dbReference type="ChEBI" id="CHEBI:58210"/>
    </cofactor>
    <text evidence="8">Binds 1 FMN per subunit.</text>
</comment>
<keyword evidence="4 7" id="KW-0521">NADP</keyword>
<dbReference type="Proteomes" id="UP000655523">
    <property type="component" value="Unassembled WGS sequence"/>
</dbReference>
<evidence type="ECO:0000256" key="3">
    <source>
        <dbReference type="ARBA" id="ARBA00022643"/>
    </source>
</evidence>
<comment type="similarity">
    <text evidence="1 7">Belongs to the nitroreductase family.</text>
</comment>
<dbReference type="AlphaFoldDB" id="A0A972NLN5"/>
<keyword evidence="3 7" id="KW-0288">FMN</keyword>
<dbReference type="Pfam" id="PF00881">
    <property type="entry name" value="Nitroreductase"/>
    <property type="match status" value="1"/>
</dbReference>
<dbReference type="InterPro" id="IPR029479">
    <property type="entry name" value="Nitroreductase"/>
</dbReference>
<accession>A0A972NLN5</accession>
<dbReference type="EC" id="1.-.-.-" evidence="7"/>
<protein>
    <recommendedName>
        <fullName evidence="7">Putative NAD(P)H nitroreductase</fullName>
        <ecNumber evidence="7">1.-.-.-</ecNumber>
    </recommendedName>
</protein>
<name>A0A972NLN5_9BURK</name>
<keyword evidence="11" id="KW-1185">Reference proteome</keyword>
<dbReference type="InterPro" id="IPR052530">
    <property type="entry name" value="NAD(P)H_nitroreductase"/>
</dbReference>
<proteinExistence type="inferred from homology"/>
<evidence type="ECO:0000313" key="10">
    <source>
        <dbReference type="EMBL" id="NPT54864.1"/>
    </source>
</evidence>
<evidence type="ECO:0000256" key="8">
    <source>
        <dbReference type="PIRSR" id="PIRSR000232-1"/>
    </source>
</evidence>
<feature type="binding site" description="in other chain" evidence="8">
    <location>
        <begin position="147"/>
        <end position="149"/>
    </location>
    <ligand>
        <name>FMN</name>
        <dbReference type="ChEBI" id="CHEBI:58210"/>
        <note>ligand shared between dimeric partners</note>
    </ligand>
</feature>
<keyword evidence="5 7" id="KW-0560">Oxidoreductase</keyword>